<dbReference type="PANTHER" id="PTHR30109:SF0">
    <property type="entry name" value="HYDROXYLAMINE REDUCTASE"/>
    <property type="match status" value="1"/>
</dbReference>
<feature type="binding site" evidence="7">
    <location>
        <position position="24"/>
    </location>
    <ligand>
        <name>[4Fe-4S] cluster</name>
        <dbReference type="ChEBI" id="CHEBI:49883"/>
    </ligand>
</feature>
<dbReference type="EC" id="1.7.99.1" evidence="7"/>
<dbReference type="NCBIfam" id="TIGR01703">
    <property type="entry name" value="hybrid_clust"/>
    <property type="match status" value="1"/>
</dbReference>
<evidence type="ECO:0000256" key="6">
    <source>
        <dbReference type="ARBA" id="ARBA00023014"/>
    </source>
</evidence>
<sequence length="543" mass="59059">MDSMFCFQCQETFKNTGCIKVGVCGKNPVVAGLQDFLIWATKKLSVVTSYMREHGMKVTKEVNHLVTTNLFVTITNANFDPDAIEKKNTLTLETIAALRKEAKLEVDAEIDALIGADTSARLAKALTIGILQTKNEDKRALKELIIYGLKGLCAYMKHANILKHENEEVDAFIQKTLSVLIDETLSVDELVALTLKTGAAGVQGMALLDGANSGTYGNPEMTEVSIGVRKNPGILVSGHDLRDIEMLLEQTEGQGVDVYTHSEMLPAHYYPKLKKYKHLAGNYGGSWARQTSDFANFNGPILMTTNCIIPTKASYVTRMYTTNAAGHPGCVHIEADKDGHKDFSAIIAQAKTCPPPQEIETGKIIGGFAHAQVFALADKVVEAVKSGAIKKFVVMGGCDGRQGARSYYTDFAQALPKDTVILTAGCAKYRYNKLNLGDINGIPRVLDAGQCNDSYSLALIALKLKEIFGLSDINDLPIIFNIAWYEQKAVIVLLALLSLGVKNIHLGPTLPGFLSKNVTEVLVSKFGLAGITSVDEDLKRFFA</sequence>
<keyword evidence="4 7" id="KW-0560">Oxidoreductase</keyword>
<feature type="binding site" evidence="7">
    <location>
        <position position="6"/>
    </location>
    <ligand>
        <name>[4Fe-4S] cluster</name>
        <dbReference type="ChEBI" id="CHEBI:49883"/>
    </ligand>
</feature>
<feature type="binding site" evidence="7">
    <location>
        <position position="486"/>
    </location>
    <ligand>
        <name>hybrid [4Fe-2O-2S] cluster</name>
        <dbReference type="ChEBI" id="CHEBI:60519"/>
    </ligand>
</feature>
<keyword evidence="5 7" id="KW-0408">Iron</keyword>
<dbReference type="Proteomes" id="UP000004509">
    <property type="component" value="Unassembled WGS sequence"/>
</dbReference>
<keyword evidence="3 7" id="KW-0479">Metal-binding</keyword>
<dbReference type="STRING" id="596324.TREVI0001_1883"/>
<dbReference type="InterPro" id="IPR004137">
    <property type="entry name" value="HCP/CODH"/>
</dbReference>
<evidence type="ECO:0000256" key="2">
    <source>
        <dbReference type="ARBA" id="ARBA00022490"/>
    </source>
</evidence>
<accession>C8PPE1</accession>
<evidence type="ECO:0000313" key="8">
    <source>
        <dbReference type="EMBL" id="EEV20713.1"/>
    </source>
</evidence>
<dbReference type="GO" id="GO:0004601">
    <property type="term" value="F:peroxidase activity"/>
    <property type="evidence" value="ECO:0007669"/>
    <property type="project" value="TreeGrafter"/>
</dbReference>
<comment type="caution">
    <text evidence="8">The sequence shown here is derived from an EMBL/GenBank/DDBJ whole genome shotgun (WGS) entry which is preliminary data.</text>
</comment>
<dbReference type="InterPro" id="IPR016099">
    <property type="entry name" value="Prismane-like_a/b-sand"/>
</dbReference>
<keyword evidence="2 7" id="KW-0963">Cytoplasm</keyword>
<feature type="binding site" evidence="7">
    <location>
        <position position="239"/>
    </location>
    <ligand>
        <name>hybrid [4Fe-2O-2S] cluster</name>
        <dbReference type="ChEBI" id="CHEBI:60519"/>
    </ligand>
</feature>
<dbReference type="InterPro" id="IPR011254">
    <property type="entry name" value="Prismane-like_sf"/>
</dbReference>
<feature type="binding site" evidence="7">
    <location>
        <position position="426"/>
    </location>
    <ligand>
        <name>hybrid [4Fe-2O-2S] cluster</name>
        <dbReference type="ChEBI" id="CHEBI:60519"/>
    </ligand>
</feature>
<dbReference type="FunFam" id="3.40.50.2030:FF:000001">
    <property type="entry name" value="Hydroxylamine reductase"/>
    <property type="match status" value="1"/>
</dbReference>
<dbReference type="InterPro" id="IPR016100">
    <property type="entry name" value="Prismane_a-bundle"/>
</dbReference>
<keyword evidence="6 7" id="KW-0411">Iron-sulfur</keyword>
<feature type="binding site" evidence="7">
    <location>
        <position position="9"/>
    </location>
    <ligand>
        <name>[4Fe-4S] cluster</name>
        <dbReference type="ChEBI" id="CHEBI:49883"/>
    </ligand>
</feature>
<comment type="subcellular location">
    <subcellularLocation>
        <location evidence="1 7">Cytoplasm</location>
    </subcellularLocation>
</comment>
<feature type="binding site" evidence="7">
    <location>
        <position position="263"/>
    </location>
    <ligand>
        <name>hybrid [4Fe-2O-2S] cluster</name>
        <dbReference type="ChEBI" id="CHEBI:60519"/>
    </ligand>
</feature>
<dbReference type="GO" id="GO:0005737">
    <property type="term" value="C:cytoplasm"/>
    <property type="evidence" value="ECO:0007669"/>
    <property type="project" value="UniProtKB-SubCell"/>
</dbReference>
<evidence type="ECO:0000256" key="5">
    <source>
        <dbReference type="ARBA" id="ARBA00023004"/>
    </source>
</evidence>
<dbReference type="AlphaFoldDB" id="C8PPE1"/>
<dbReference type="PIRSF" id="PIRSF000076">
    <property type="entry name" value="HCP"/>
    <property type="match status" value="1"/>
</dbReference>
<dbReference type="PANTHER" id="PTHR30109">
    <property type="entry name" value="HYDROXYLAMINE REDUCTASE"/>
    <property type="match status" value="1"/>
</dbReference>
<dbReference type="SUPFAM" id="SSF56821">
    <property type="entry name" value="Prismane protein-like"/>
    <property type="match status" value="1"/>
</dbReference>
<dbReference type="Gene3D" id="3.40.50.2030">
    <property type="match status" value="2"/>
</dbReference>
<comment type="function">
    <text evidence="7">Catalyzes the reduction of hydroxylamine to form NH(3) and H(2)O.</text>
</comment>
<dbReference type="eggNOG" id="COG1151">
    <property type="taxonomic scope" value="Bacteria"/>
</dbReference>
<comment type="similarity">
    <text evidence="7">Belongs to the HCP family.</text>
</comment>
<feature type="modified residue" description="Cysteine persulfide" evidence="7">
    <location>
        <position position="398"/>
    </location>
</feature>
<gene>
    <name evidence="7 8" type="primary">hcp</name>
    <name evidence="8" type="ORF">TREVI0001_1883</name>
</gene>
<dbReference type="RefSeq" id="WP_006188419.1">
    <property type="nucleotide sequence ID" value="NZ_ACYH01000027.1"/>
</dbReference>
<dbReference type="NCBIfam" id="NF003658">
    <property type="entry name" value="PRK05290.1"/>
    <property type="match status" value="1"/>
</dbReference>
<keyword evidence="7" id="KW-0004">4Fe-4S</keyword>
<dbReference type="GO" id="GO:0051539">
    <property type="term" value="F:4 iron, 4 sulfur cluster binding"/>
    <property type="evidence" value="ECO:0007669"/>
    <property type="project" value="UniProtKB-KW"/>
</dbReference>
<dbReference type="GO" id="GO:0042542">
    <property type="term" value="P:response to hydrogen peroxide"/>
    <property type="evidence" value="ECO:0007669"/>
    <property type="project" value="TreeGrafter"/>
</dbReference>
<comment type="cofactor">
    <cofactor evidence="7">
        <name>[4Fe-4S] cluster</name>
        <dbReference type="ChEBI" id="CHEBI:49883"/>
    </cofactor>
    <text evidence="7">Binds 1 [4Fe-4S] cluster.</text>
</comment>
<dbReference type="GO" id="GO:0046872">
    <property type="term" value="F:metal ion binding"/>
    <property type="evidence" value="ECO:0007669"/>
    <property type="project" value="UniProtKB-KW"/>
</dbReference>
<feature type="binding site" description="via persulfide group" evidence="7">
    <location>
        <position position="398"/>
    </location>
    <ligand>
        <name>hybrid [4Fe-2O-2S] cluster</name>
        <dbReference type="ChEBI" id="CHEBI:60519"/>
    </ligand>
</feature>
<dbReference type="EMBL" id="ACYH01000027">
    <property type="protein sequence ID" value="EEV20713.1"/>
    <property type="molecule type" value="Genomic_DNA"/>
</dbReference>
<reference evidence="8 9" key="1">
    <citation type="submission" date="2009-07" db="EMBL/GenBank/DDBJ databases">
        <authorList>
            <person name="Madupu R."/>
            <person name="Sebastian Y."/>
            <person name="Durkin A.S."/>
            <person name="Torralba M."/>
            <person name="Methe B."/>
            <person name="Sutton G.G."/>
            <person name="Strausberg R.L."/>
            <person name="Nelson K.E."/>
        </authorList>
    </citation>
    <scope>NUCLEOTIDE SEQUENCE [LARGE SCALE GENOMIC DNA]</scope>
    <source>
        <strain evidence="8 9">ATCC 35580</strain>
    </source>
</reference>
<dbReference type="HAMAP" id="MF_00069">
    <property type="entry name" value="Hydroxylam_reduct"/>
    <property type="match status" value="1"/>
</dbReference>
<evidence type="ECO:0000313" key="9">
    <source>
        <dbReference type="Proteomes" id="UP000004509"/>
    </source>
</evidence>
<comment type="catalytic activity">
    <reaction evidence="7">
        <text>A + NH4(+) + H2O = hydroxylamine + AH2 + H(+)</text>
        <dbReference type="Rhea" id="RHEA:22052"/>
        <dbReference type="ChEBI" id="CHEBI:13193"/>
        <dbReference type="ChEBI" id="CHEBI:15377"/>
        <dbReference type="ChEBI" id="CHEBI:15378"/>
        <dbReference type="ChEBI" id="CHEBI:15429"/>
        <dbReference type="ChEBI" id="CHEBI:17499"/>
        <dbReference type="ChEBI" id="CHEBI:28938"/>
        <dbReference type="EC" id="1.7.99.1"/>
    </reaction>
</comment>
<dbReference type="Gene3D" id="1.20.1270.20">
    <property type="match status" value="2"/>
</dbReference>
<dbReference type="InterPro" id="IPR010048">
    <property type="entry name" value="Hydroxylam_reduct"/>
</dbReference>
<organism evidence="8 9">
    <name type="scientific">Treponema vincentii ATCC 35580</name>
    <dbReference type="NCBI Taxonomy" id="596324"/>
    <lineage>
        <taxon>Bacteria</taxon>
        <taxon>Pseudomonadati</taxon>
        <taxon>Spirochaetota</taxon>
        <taxon>Spirochaetia</taxon>
        <taxon>Spirochaetales</taxon>
        <taxon>Treponemataceae</taxon>
        <taxon>Treponema</taxon>
    </lineage>
</organism>
<comment type="cofactor">
    <cofactor evidence="7">
        <name>hybrid [4Fe-2O-2S] cluster</name>
        <dbReference type="ChEBI" id="CHEBI:60519"/>
    </cofactor>
    <text evidence="7">Binds 1 hybrid [4Fe-2O-2S] cluster.</text>
</comment>
<dbReference type="GO" id="GO:0050418">
    <property type="term" value="F:hydroxylamine reductase activity"/>
    <property type="evidence" value="ECO:0007669"/>
    <property type="project" value="UniProtKB-UniRule"/>
</dbReference>
<evidence type="ECO:0000256" key="3">
    <source>
        <dbReference type="ARBA" id="ARBA00022723"/>
    </source>
</evidence>
<dbReference type="FunFam" id="3.40.50.2030:FF:000002">
    <property type="entry name" value="Hydroxylamine reductase"/>
    <property type="match status" value="1"/>
</dbReference>
<feature type="binding site" evidence="7">
    <location>
        <position position="451"/>
    </location>
    <ligand>
        <name>hybrid [4Fe-2O-2S] cluster</name>
        <dbReference type="ChEBI" id="CHEBI:60519"/>
    </ligand>
</feature>
<dbReference type="Pfam" id="PF03063">
    <property type="entry name" value="Prismane"/>
    <property type="match status" value="1"/>
</dbReference>
<evidence type="ECO:0000256" key="1">
    <source>
        <dbReference type="ARBA" id="ARBA00004496"/>
    </source>
</evidence>
<protein>
    <recommendedName>
        <fullName evidence="7">Hydroxylamine reductase</fullName>
        <ecNumber evidence="7">1.7.99.1</ecNumber>
    </recommendedName>
    <alternativeName>
        <fullName evidence="7">Hybrid-cluster protein</fullName>
        <shortName evidence="7">HCP</shortName>
    </alternativeName>
    <alternativeName>
        <fullName evidence="7">Prismane protein</fullName>
    </alternativeName>
</protein>
<feature type="binding site" evidence="7">
    <location>
        <position position="307"/>
    </location>
    <ligand>
        <name>hybrid [4Fe-2O-2S] cluster</name>
        <dbReference type="ChEBI" id="CHEBI:60519"/>
    </ligand>
</feature>
<feature type="binding site" evidence="7">
    <location>
        <position position="488"/>
    </location>
    <ligand>
        <name>hybrid [4Fe-2O-2S] cluster</name>
        <dbReference type="ChEBI" id="CHEBI:60519"/>
    </ligand>
</feature>
<feature type="binding site" evidence="7">
    <location>
        <position position="18"/>
    </location>
    <ligand>
        <name>[4Fe-4S] cluster</name>
        <dbReference type="ChEBI" id="CHEBI:49883"/>
    </ligand>
</feature>
<name>C8PPE1_9SPIR</name>
<evidence type="ECO:0000256" key="4">
    <source>
        <dbReference type="ARBA" id="ARBA00023002"/>
    </source>
</evidence>
<dbReference type="CDD" id="cd01914">
    <property type="entry name" value="HCP"/>
    <property type="match status" value="1"/>
</dbReference>
<proteinExistence type="inferred from homology"/>
<evidence type="ECO:0000256" key="7">
    <source>
        <dbReference type="HAMAP-Rule" id="MF_00069"/>
    </source>
</evidence>